<feature type="region of interest" description="Disordered" evidence="3">
    <location>
        <begin position="23"/>
        <end position="59"/>
    </location>
</feature>
<evidence type="ECO:0000256" key="3">
    <source>
        <dbReference type="SAM" id="MobiDB-lite"/>
    </source>
</evidence>
<evidence type="ECO:0000256" key="4">
    <source>
        <dbReference type="SAM" id="SignalP"/>
    </source>
</evidence>
<evidence type="ECO:0000313" key="5">
    <source>
        <dbReference type="EMBL" id="MDP4536070.1"/>
    </source>
</evidence>
<reference evidence="5 6" key="1">
    <citation type="submission" date="2023-08" db="EMBL/GenBank/DDBJ databases">
        <authorList>
            <person name="Joshi A."/>
            <person name="Thite S."/>
        </authorList>
    </citation>
    <scope>NUCLEOTIDE SEQUENCE [LARGE SCALE GENOMIC DNA]</scope>
    <source>
        <strain evidence="5 6">AC40</strain>
    </source>
</reference>
<name>A0ABT9GYD1_9GAMM</name>
<keyword evidence="5" id="KW-0449">Lipoprotein</keyword>
<accession>A0ABT9GYD1</accession>
<evidence type="ECO:0000256" key="2">
    <source>
        <dbReference type="ARBA" id="ARBA00022729"/>
    </source>
</evidence>
<comment type="caution">
    <text evidence="5">The sequence shown here is derived from an EMBL/GenBank/DDBJ whole genome shotgun (WGS) entry which is preliminary data.</text>
</comment>
<proteinExistence type="inferred from homology"/>
<dbReference type="InterPro" id="IPR007428">
    <property type="entry name" value="MlaA"/>
</dbReference>
<feature type="chain" id="PRO_5046313643" evidence="4">
    <location>
        <begin position="22"/>
        <end position="308"/>
    </location>
</feature>
<dbReference type="PANTHER" id="PTHR30035:SF3">
    <property type="entry name" value="INTERMEMBRANE PHOSPHOLIPID TRANSPORT SYSTEM LIPOPROTEIN MLAA"/>
    <property type="match status" value="1"/>
</dbReference>
<dbReference type="PRINTS" id="PR01805">
    <property type="entry name" value="VACJLIPOPROT"/>
</dbReference>
<keyword evidence="6" id="KW-1185">Reference proteome</keyword>
<feature type="signal peptide" evidence="4">
    <location>
        <begin position="1"/>
        <end position="21"/>
    </location>
</feature>
<protein>
    <submittedName>
        <fullName evidence="5">VacJ family lipoprotein</fullName>
    </submittedName>
</protein>
<evidence type="ECO:0000313" key="6">
    <source>
        <dbReference type="Proteomes" id="UP001231616"/>
    </source>
</evidence>
<dbReference type="RefSeq" id="WP_305893337.1">
    <property type="nucleotide sequence ID" value="NZ_JAUZVZ010000009.1"/>
</dbReference>
<organism evidence="5 6">
    <name type="scientific">Alkalimonas collagenimarina</name>
    <dbReference type="NCBI Taxonomy" id="400390"/>
    <lineage>
        <taxon>Bacteria</taxon>
        <taxon>Pseudomonadati</taxon>
        <taxon>Pseudomonadota</taxon>
        <taxon>Gammaproteobacteria</taxon>
        <taxon>Alkalimonas</taxon>
    </lineage>
</organism>
<dbReference type="PANTHER" id="PTHR30035">
    <property type="entry name" value="LIPOPROTEIN VACJ-RELATED"/>
    <property type="match status" value="1"/>
</dbReference>
<comment type="similarity">
    <text evidence="1">Belongs to the MlaA family.</text>
</comment>
<dbReference type="PROSITE" id="PS51257">
    <property type="entry name" value="PROKAR_LIPOPROTEIN"/>
    <property type="match status" value="1"/>
</dbReference>
<keyword evidence="2 4" id="KW-0732">Signal</keyword>
<dbReference type="EMBL" id="JAUZVZ010000009">
    <property type="protein sequence ID" value="MDP4536070.1"/>
    <property type="molecule type" value="Genomic_DNA"/>
</dbReference>
<dbReference type="Pfam" id="PF04333">
    <property type="entry name" value="MlaA"/>
    <property type="match status" value="1"/>
</dbReference>
<dbReference type="Proteomes" id="UP001231616">
    <property type="component" value="Unassembled WGS sequence"/>
</dbReference>
<sequence>MKYRYSLIWLLMLGLAGCASKPEPATVDNGSQKASVSEVVQDGSADENKAKSKTEREQVSAAKQLSAGKTTRITTSQGTIDIEPTVVDMEPLAEDAESGADPTSLYHDPLEGWNRAVFSFNHVSYTYALIPLAKGYETVLPAPVRDKVGNAFANIREPLNLVNNTLSGEMKGAGANFSRFVINSTIGIFGLFDPATAWFDINKSKRSIADTLGHYNVGHGPYIVLPILGQSDLRGATSVVGEAVFHPLNQLVTTPDIYYLQGVNIINTFSDRADLYQTLYEQAEDPYIYFRNQHVQGIKRDQAFVKPD</sequence>
<feature type="compositionally biased region" description="Basic and acidic residues" evidence="3">
    <location>
        <begin position="46"/>
        <end position="58"/>
    </location>
</feature>
<evidence type="ECO:0000256" key="1">
    <source>
        <dbReference type="ARBA" id="ARBA00010634"/>
    </source>
</evidence>
<gene>
    <name evidence="5" type="ORF">Q3O60_07720</name>
</gene>